<accession>A0A1S3HGI1</accession>
<keyword evidence="8 15" id="KW-0067">ATP-binding</keyword>
<feature type="region of interest" description="Disordered" evidence="17">
    <location>
        <begin position="2687"/>
        <end position="2843"/>
    </location>
</feature>
<keyword evidence="22" id="KW-1185">Reference proteome</keyword>
<feature type="compositionally biased region" description="Basic residues" evidence="17">
    <location>
        <begin position="2805"/>
        <end position="2814"/>
    </location>
</feature>
<dbReference type="STRING" id="7574.A0A1S3HGI1"/>
<dbReference type="Pfam" id="PF07714">
    <property type="entry name" value="PK_Tyr_Ser-Thr"/>
    <property type="match status" value="1"/>
</dbReference>
<feature type="binding site" evidence="15">
    <location>
        <position position="2171"/>
    </location>
    <ligand>
        <name>ATP</name>
        <dbReference type="ChEBI" id="CHEBI:30616"/>
    </ligand>
</feature>
<dbReference type="Pfam" id="PF00041">
    <property type="entry name" value="fn3"/>
    <property type="match status" value="5"/>
</dbReference>
<dbReference type="GO" id="GO:0005886">
    <property type="term" value="C:plasma membrane"/>
    <property type="evidence" value="ECO:0007669"/>
    <property type="project" value="TreeGrafter"/>
</dbReference>
<dbReference type="InterPro" id="IPR001245">
    <property type="entry name" value="Ser-Thr/Tyr_kinase_cat_dom"/>
</dbReference>
<reference evidence="23" key="1">
    <citation type="submission" date="2025-08" db="UniProtKB">
        <authorList>
            <consortium name="RefSeq"/>
        </authorList>
    </citation>
    <scope>IDENTIFICATION</scope>
    <source>
        <tissue evidence="23">Gonads</tissue>
    </source>
</reference>
<dbReference type="InterPro" id="IPR008266">
    <property type="entry name" value="Tyr_kinase_AS"/>
</dbReference>
<evidence type="ECO:0000256" key="1">
    <source>
        <dbReference type="ARBA" id="ARBA00004167"/>
    </source>
</evidence>
<feature type="compositionally biased region" description="Polar residues" evidence="17">
    <location>
        <begin position="2759"/>
        <end position="2770"/>
    </location>
</feature>
<dbReference type="FunFam" id="1.10.510.10:FF:000341">
    <property type="entry name" value="Tyrosine-protein kinase receptor"/>
    <property type="match status" value="1"/>
</dbReference>
<dbReference type="GeneID" id="106154683"/>
<keyword evidence="12 16" id="KW-0675">Receptor</keyword>
<dbReference type="InterPro" id="IPR036116">
    <property type="entry name" value="FN3_sf"/>
</dbReference>
<keyword evidence="6 15" id="KW-0547">Nucleotide-binding</keyword>
<evidence type="ECO:0000256" key="5">
    <source>
        <dbReference type="ARBA" id="ARBA00022737"/>
    </source>
</evidence>
<dbReference type="RefSeq" id="XP_013384581.1">
    <property type="nucleotide sequence ID" value="XM_013529127.1"/>
</dbReference>
<dbReference type="GO" id="GO:0007169">
    <property type="term" value="P:cell surface receptor protein tyrosine kinase signaling pathway"/>
    <property type="evidence" value="ECO:0007669"/>
    <property type="project" value="InterPro"/>
</dbReference>
<dbReference type="CDD" id="cd05044">
    <property type="entry name" value="PTKc_c-ros"/>
    <property type="match status" value="1"/>
</dbReference>
<evidence type="ECO:0000256" key="8">
    <source>
        <dbReference type="ARBA" id="ARBA00022840"/>
    </source>
</evidence>
<dbReference type="OrthoDB" id="65481at2759"/>
<evidence type="ECO:0000256" key="3">
    <source>
        <dbReference type="ARBA" id="ARBA00022679"/>
    </source>
</evidence>
<feature type="domain" description="Fibronectin type-III" evidence="21">
    <location>
        <begin position="603"/>
        <end position="698"/>
    </location>
</feature>
<evidence type="ECO:0000256" key="15">
    <source>
        <dbReference type="PROSITE-ProRule" id="PRU10141"/>
    </source>
</evidence>
<keyword evidence="3" id="KW-0808">Transferase</keyword>
<dbReference type="InterPro" id="IPR011009">
    <property type="entry name" value="Kinase-like_dom_sf"/>
</dbReference>
<dbReference type="PROSITE" id="PS00107">
    <property type="entry name" value="PROTEIN_KINASE_ATP"/>
    <property type="match status" value="1"/>
</dbReference>
<dbReference type="PROSITE" id="PS50853">
    <property type="entry name" value="FN3"/>
    <property type="match status" value="8"/>
</dbReference>
<feature type="domain" description="Fibronectin type-III" evidence="21">
    <location>
        <begin position="1581"/>
        <end position="1681"/>
    </location>
</feature>
<dbReference type="Proteomes" id="UP000085678">
    <property type="component" value="Unplaced"/>
</dbReference>
<evidence type="ECO:0000256" key="9">
    <source>
        <dbReference type="ARBA" id="ARBA00022989"/>
    </source>
</evidence>
<feature type="domain" description="Fibronectin type-III" evidence="21">
    <location>
        <begin position="113"/>
        <end position="207"/>
    </location>
</feature>
<dbReference type="Gene3D" id="2.120.10.30">
    <property type="entry name" value="TolB, C-terminal domain"/>
    <property type="match status" value="3"/>
</dbReference>
<dbReference type="InParanoid" id="A0A1S3HGI1"/>
<feature type="domain" description="Fibronectin type-III" evidence="21">
    <location>
        <begin position="1682"/>
        <end position="1778"/>
    </location>
</feature>
<dbReference type="PROSITE" id="PS00239">
    <property type="entry name" value="RECEPTOR_TYR_KIN_II"/>
    <property type="match status" value="1"/>
</dbReference>
<keyword evidence="11" id="KW-0829">Tyrosine-protein kinase</keyword>
<protein>
    <recommendedName>
        <fullName evidence="16">Tyrosine-protein kinase receptor</fullName>
        <ecNumber evidence="16">2.7.10.1</ecNumber>
    </recommendedName>
</protein>
<evidence type="ECO:0000313" key="22">
    <source>
        <dbReference type="Proteomes" id="UP000085678"/>
    </source>
</evidence>
<dbReference type="InterPro" id="IPR000033">
    <property type="entry name" value="LDLR_classB_rpt"/>
</dbReference>
<dbReference type="InterPro" id="IPR017441">
    <property type="entry name" value="Protein_kinase_ATP_BS"/>
</dbReference>
<feature type="chain" id="PRO_5010310074" description="Tyrosine-protein kinase receptor" evidence="19">
    <location>
        <begin position="23"/>
        <end position="2843"/>
    </location>
</feature>
<dbReference type="GO" id="GO:0004714">
    <property type="term" value="F:transmembrane receptor protein tyrosine kinase activity"/>
    <property type="evidence" value="ECO:0007669"/>
    <property type="project" value="UniProtKB-EC"/>
</dbReference>
<dbReference type="CDD" id="cd00063">
    <property type="entry name" value="FN3"/>
    <property type="match status" value="8"/>
</dbReference>
<dbReference type="InterPro" id="IPR013783">
    <property type="entry name" value="Ig-like_fold"/>
</dbReference>
<dbReference type="PANTHER" id="PTHR24416">
    <property type="entry name" value="TYROSINE-PROTEIN KINASE RECEPTOR"/>
    <property type="match status" value="1"/>
</dbReference>
<comment type="catalytic activity">
    <reaction evidence="14 16">
        <text>L-tyrosyl-[protein] + ATP = O-phospho-L-tyrosyl-[protein] + ADP + H(+)</text>
        <dbReference type="Rhea" id="RHEA:10596"/>
        <dbReference type="Rhea" id="RHEA-COMP:10136"/>
        <dbReference type="Rhea" id="RHEA-COMP:20101"/>
        <dbReference type="ChEBI" id="CHEBI:15378"/>
        <dbReference type="ChEBI" id="CHEBI:30616"/>
        <dbReference type="ChEBI" id="CHEBI:46858"/>
        <dbReference type="ChEBI" id="CHEBI:61978"/>
        <dbReference type="ChEBI" id="CHEBI:456216"/>
        <dbReference type="EC" id="2.7.10.1"/>
    </reaction>
</comment>
<dbReference type="Gene3D" id="1.10.510.10">
    <property type="entry name" value="Transferase(Phosphotransferase) domain 1"/>
    <property type="match status" value="1"/>
</dbReference>
<evidence type="ECO:0000259" key="20">
    <source>
        <dbReference type="PROSITE" id="PS50011"/>
    </source>
</evidence>
<evidence type="ECO:0000256" key="13">
    <source>
        <dbReference type="ARBA" id="ARBA00023180"/>
    </source>
</evidence>
<dbReference type="PANTHER" id="PTHR24416:SF527">
    <property type="entry name" value="PROTO-ONCOGENE TYROSINE-PROTEIN KINASE ROS"/>
    <property type="match status" value="1"/>
</dbReference>
<evidence type="ECO:0000256" key="14">
    <source>
        <dbReference type="ARBA" id="ARBA00051243"/>
    </source>
</evidence>
<sequence>MKQLLVFPLTFTVIYFIQRTSGDEQVKQQCTEGCSQVLNDVNYFDDLKCNTSCRETQCQNGCDIWRKSANNVLPCSEACNSSGSNQNQLQFCTRGCNLAMDIYAQKINATLGALKQPTLVPGGLSHSSVILHWEPPIDNLTYHLQGKFAQFPDTWKYFDNVEKLGNENMLVKNLRPYVQYKFQVMVVITPRHLLETPESYAIQTLPFGVPASPPKLTSISVESPTVIQVSWQPPMFPSGPLVRYDVELTDLSNPDRDTITKDIGLQTSCTFTSLKPSTQYSVSIAAVNMEGLGPAVYGNITTSGLGNDSSSPPFLVFSAAKTIYRLNMQDIIADPEIMTTGRSDITATPGLKIIYNSSTEVQGAAVHVWKQLAFFSDKTNSLSRLSLIDNSVDVIYTSSARLSSVTVDWLNDQLCFVEGQNISCCSLEGSHCKPVVTGLILTPTSIYLDPYHDKGYLYWTQGGMTEASGMYRVTLTEISTGPIQPTLSQHLILQQHNLSTMTVDLQNFFLYYPNNFQSSLMKANLDGTDSVVVRKDVSMSVQNLIYFSGTFYMSDQVEINFEEYDSSRDEYFYNEVYRMWDEPVTGMSVLHTLVQPVPVPSHWPTQLQVIFSSVTGVITWRLPSRGFGSDSMSHHLWFTLMVSESRTGQIWKFDRIQNFSYTMENLQPNATYSVKIRASSDGGNGPWSPTFIGKTLFEGLNAAKIAIANPSGLYLTNAIGRNLQWIINTTEMEGTITDISCWGEHYILSWSTKKASLYNTSTSTLLELGHVKLPTAIAVDWIGEKLYWSSLNSVIYRSNLNGSYIESVYQLQSPVRDLAIDSAGGFMYWNTHHTVECSRLNGDEHFYYVKYSYLAIPQALGLTLDLDKRLVYWLVVDMTKSCLYSASMASGRLGENPASTVSVVSKIEDFSRLPVLHYFQGHIYFLDDHSTLTVGSEKGDHLAKMLLPLQNVSAIKIMHPSLGRTGFVQKSTDLVEINVLPAVIPKSSIYLQGNWTEFEVIWTPDQQLNYGSLFYEVALYYPNFQDAQIVSESSLMIRSIPPYTSLNVTVRPYTYWHTGLPTSVTLRTPMGVPGEPSHANAFVSHKRNVFGKVILIAVEFHWRKPERENGVLIAYHLTYIIGTGEKIQLQLPGHVTLFKLNGTRNEAYSFQVQACTYVGCGKYSDQVVVNSSIEVPPPKLLLQTASSIRVFDADRGRVDTTVTRGTNVVVSTYIAHDGSFFWVDALKLFRKNTEMDLQKQVLHTLVNPPQTLTADWVARILYWADYDDQSGRSSVWSFDLNRQDQARVQMLYQTNQNIKVQQLLTNPLQSKLSWLELYNSGMNRVVEMDLKSNEITQILPPIYGNHYGRRRKRDTNCNCPMEATVGPAVAMLVSENGQQEYYWVDTSLGQLLKSDSTGCMCQLIANSSVMASLGFTPSSLSIDREFLYLLNETEERLYLLPRVAGLSVQALDVAGTKNLVAFGEHLQPMPDSSCLLITNYTETPVKLSVQSSSIALQIPPVRFPVKCDSVNLPTVQYQVYYGKENGSDAKKVVYGQEVTISGLEPYTNYTFQVAASNYYSAPEPDPGPLVVFKTSAGTPSEPVNVKSETLTPKEISVSWEPPLNPHGPPEDITYSVMWRSLDYTGRVVSGQTPRGPYIGHKAEIENLTAAVTYSFQVLAYDQAGEYYSISKEIINTTFEYPGRLKFENSTSDTITISWMSPQDGSVLRHRFRLAEVKTPLKWKDSEHLGFRTKPNNLYSQTFQKLTPNTEYAFRVRTMLTSRHLFEWPTDASFTCKTTASVPGEPIPPKLTTLSSGAYEVFWYPPEDFGSLITQYRLEYMPDDYTGNWSLAYKGVNTKWTAQGLDGGQKYIFRVAAYNAMGWGPFSSNSSSFFLPVVAALTGAEDSNLTSILVGLFAVIVFLVVIAGVVLFLVFKKRNEEKRNRSSFINNNGCHYDAPRTPDIELATLRELPRIAYHTNTTLYGMGINPSEDEIAALPHFRRDQLTLTQLLGSGAFGEVYEGEATDVLGQATGPTKVAVKVLSLYYYIAALTGAEDSNLTSILVGLFAVIVFLVVIAGVVLFLVFKKRNEEKRNRSSFINNNGCHYDAPRTPDIELATLRELPRIAYHTNTTLYGMGINPSEDEVAALPHFRRDQLTLTQLLGSGAFGEVYEGEATDVLGQATGPTKVAVKTLRRGANDSEKEEFLKEALLMSNFKHNHILRLLGVCLDNDPQFIILELMDCGDLLSFLRATRPSHLGQTALTFPDLISICCDVSKGCSYLEDLHFVHRDIAARNCLVSWKDNKITVKIGDFGLARDIYRNDYYRKEGEGLLPVRWMSPEALIDGVFTTQSDVWAYGVLVWEVLTLGQQPYPARTNLEVLQFVRGGGRLDRPENCPDELHDLTLKCWSFNAKDRPTFHHIEERLIHFMELSQVPDSAFSGTVKVRRLSGGCFDNPAFAVDVENNNKYQQQQQLPNTSLSVELPAAESGSRNKIGGSVKLTPTSKRKRLQSLIGDADLDSTSESTEVLDSSSGDISQLPRKKKTRKVKKAVSMDHMHAPRLQGIAHRTPSNANDYLTARHHSPHRYLELLPDGSSPGHQVGVGGASAGKVNYSQVVNGLPSSTANMQRSAAKANKAPQTVSYAQLGGLSDDNLGDDTNVTEDKNHKTSHSQLHSSQDSLDDGLVDFGNHKSAGMKLNYATLALGESAASGGSDAEESEIEGESQKLMHDSSNLNYADLEGTGDDESDKENGADTDDASGSGSNSPERHKERLPGYENVNFEANSGGHTNSHSSDRVRYANLPESDRSDNEDDTSYRKPLFKEPHPNKNRKIKRPHGSNSILVLPDYSTASKKKDNGSTYSEKQE</sequence>
<dbReference type="GO" id="GO:0032006">
    <property type="term" value="P:regulation of TOR signaling"/>
    <property type="evidence" value="ECO:0007669"/>
    <property type="project" value="TreeGrafter"/>
</dbReference>
<feature type="signal peptide" evidence="19">
    <location>
        <begin position="1"/>
        <end position="22"/>
    </location>
</feature>
<dbReference type="Gene3D" id="3.30.200.20">
    <property type="entry name" value="Phosphorylase Kinase, domain 1"/>
    <property type="match status" value="2"/>
</dbReference>
<feature type="region of interest" description="Disordered" evidence="17">
    <location>
        <begin position="2624"/>
        <end position="2657"/>
    </location>
</feature>
<evidence type="ECO:0000256" key="12">
    <source>
        <dbReference type="ARBA" id="ARBA00023170"/>
    </source>
</evidence>
<name>A0A1S3HGI1_LINAN</name>
<feature type="compositionally biased region" description="Basic and acidic residues" evidence="17">
    <location>
        <begin position="2771"/>
        <end position="2804"/>
    </location>
</feature>
<evidence type="ECO:0000256" key="10">
    <source>
        <dbReference type="ARBA" id="ARBA00023136"/>
    </source>
</evidence>
<dbReference type="SMART" id="SM00060">
    <property type="entry name" value="FN3"/>
    <property type="match status" value="7"/>
</dbReference>
<evidence type="ECO:0000259" key="21">
    <source>
        <dbReference type="PROSITE" id="PS50853"/>
    </source>
</evidence>
<dbReference type="SUPFAM" id="SSF63825">
    <property type="entry name" value="YWTD domain"/>
    <property type="match status" value="3"/>
</dbReference>
<feature type="compositionally biased region" description="Basic and acidic residues" evidence="17">
    <location>
        <begin position="2830"/>
        <end position="2843"/>
    </location>
</feature>
<keyword evidence="19" id="KW-0732">Signal</keyword>
<dbReference type="InterPro" id="IPR003961">
    <property type="entry name" value="FN3_dom"/>
</dbReference>
<dbReference type="InterPro" id="IPR050122">
    <property type="entry name" value="RTK"/>
</dbReference>
<dbReference type="InterPro" id="IPR011042">
    <property type="entry name" value="6-blade_b-propeller_TolB-like"/>
</dbReference>
<dbReference type="Gene3D" id="2.60.40.10">
    <property type="entry name" value="Immunoglobulins"/>
    <property type="match status" value="7"/>
</dbReference>
<keyword evidence="10 18" id="KW-0472">Membrane</keyword>
<feature type="domain" description="Fibronectin type-III" evidence="21">
    <location>
        <begin position="1072"/>
        <end position="1178"/>
    </location>
</feature>
<dbReference type="EC" id="2.7.10.1" evidence="16"/>
<evidence type="ECO:0000256" key="4">
    <source>
        <dbReference type="ARBA" id="ARBA00022692"/>
    </source>
</evidence>
<dbReference type="PROSITE" id="PS00109">
    <property type="entry name" value="PROTEIN_KINASE_TYR"/>
    <property type="match status" value="1"/>
</dbReference>
<gene>
    <name evidence="23" type="primary">LOC106154683</name>
</gene>
<dbReference type="InterPro" id="IPR020635">
    <property type="entry name" value="Tyr_kinase_cat_dom"/>
</dbReference>
<feature type="transmembrane region" description="Helical" evidence="18">
    <location>
        <begin position="2040"/>
        <end position="2065"/>
    </location>
</feature>
<evidence type="ECO:0000256" key="11">
    <source>
        <dbReference type="ARBA" id="ARBA00023137"/>
    </source>
</evidence>
<dbReference type="InterPro" id="IPR002011">
    <property type="entry name" value="Tyr_kinase_rcpt_2_CS"/>
</dbReference>
<keyword evidence="13" id="KW-0325">Glycoprotein</keyword>
<dbReference type="PRINTS" id="PR00109">
    <property type="entry name" value="TYRKINASE"/>
</dbReference>
<feature type="domain" description="Protein kinase" evidence="20">
    <location>
        <begin position="2136"/>
        <end position="2408"/>
    </location>
</feature>
<evidence type="ECO:0000256" key="18">
    <source>
        <dbReference type="SAM" id="Phobius"/>
    </source>
</evidence>
<dbReference type="SUPFAM" id="SSF49265">
    <property type="entry name" value="Fibronectin type III"/>
    <property type="match status" value="5"/>
</dbReference>
<feature type="region of interest" description="Disordered" evidence="17">
    <location>
        <begin position="2464"/>
        <end position="2485"/>
    </location>
</feature>
<comment type="similarity">
    <text evidence="16">Belongs to the protein kinase superfamily. Tyr protein kinase family. Insulin receptor subfamily.</text>
</comment>
<dbReference type="PROSITE" id="PS50011">
    <property type="entry name" value="PROTEIN_KINASE_DOM"/>
    <property type="match status" value="1"/>
</dbReference>
<keyword evidence="9 18" id="KW-1133">Transmembrane helix</keyword>
<dbReference type="SUPFAM" id="SSF56112">
    <property type="entry name" value="Protein kinase-like (PK-like)"/>
    <property type="match status" value="1"/>
</dbReference>
<organism evidence="22 23">
    <name type="scientific">Lingula anatina</name>
    <name type="common">Brachiopod</name>
    <name type="synonym">Lingula unguis</name>
    <dbReference type="NCBI Taxonomy" id="7574"/>
    <lineage>
        <taxon>Eukaryota</taxon>
        <taxon>Metazoa</taxon>
        <taxon>Spiralia</taxon>
        <taxon>Lophotrochozoa</taxon>
        <taxon>Brachiopoda</taxon>
        <taxon>Linguliformea</taxon>
        <taxon>Lingulata</taxon>
        <taxon>Lingulida</taxon>
        <taxon>Linguloidea</taxon>
        <taxon>Lingulidae</taxon>
        <taxon>Lingula</taxon>
    </lineage>
</organism>
<feature type="compositionally biased region" description="Polar residues" evidence="17">
    <location>
        <begin position="2498"/>
        <end position="2514"/>
    </location>
</feature>
<keyword evidence="7 23" id="KW-0418">Kinase</keyword>
<dbReference type="FunCoup" id="A0A1S3HGI1">
    <property type="interactions" value="66"/>
</dbReference>
<dbReference type="SMART" id="SM00219">
    <property type="entry name" value="TyrKc"/>
    <property type="match status" value="1"/>
</dbReference>
<dbReference type="GO" id="GO:0005524">
    <property type="term" value="F:ATP binding"/>
    <property type="evidence" value="ECO:0007669"/>
    <property type="project" value="UniProtKB-UniRule"/>
</dbReference>
<keyword evidence="2 16" id="KW-0597">Phosphoprotein</keyword>
<evidence type="ECO:0000256" key="6">
    <source>
        <dbReference type="ARBA" id="ARBA00022741"/>
    </source>
</evidence>
<evidence type="ECO:0000256" key="16">
    <source>
        <dbReference type="RuleBase" id="RU000312"/>
    </source>
</evidence>
<evidence type="ECO:0000256" key="2">
    <source>
        <dbReference type="ARBA" id="ARBA00022553"/>
    </source>
</evidence>
<feature type="domain" description="Fibronectin type-III" evidence="21">
    <location>
        <begin position="1784"/>
        <end position="1877"/>
    </location>
</feature>
<feature type="compositionally biased region" description="Acidic residues" evidence="17">
    <location>
        <begin position="2719"/>
        <end position="2735"/>
    </location>
</feature>
<dbReference type="InterPro" id="IPR000719">
    <property type="entry name" value="Prot_kinase_dom"/>
</dbReference>
<comment type="subcellular location">
    <subcellularLocation>
        <location evidence="1">Membrane</location>
        <topology evidence="1">Single-pass membrane protein</topology>
    </subcellularLocation>
</comment>
<evidence type="ECO:0000256" key="7">
    <source>
        <dbReference type="ARBA" id="ARBA00022777"/>
    </source>
</evidence>
<feature type="domain" description="Fibronectin type-III" evidence="21">
    <location>
        <begin position="210"/>
        <end position="306"/>
    </location>
</feature>
<evidence type="ECO:0000256" key="19">
    <source>
        <dbReference type="SAM" id="SignalP"/>
    </source>
</evidence>
<feature type="transmembrane region" description="Helical" evidence="18">
    <location>
        <begin position="1891"/>
        <end position="1914"/>
    </location>
</feature>
<feature type="region of interest" description="Disordered" evidence="17">
    <location>
        <begin position="2498"/>
        <end position="2523"/>
    </location>
</feature>
<evidence type="ECO:0000313" key="23">
    <source>
        <dbReference type="RefSeq" id="XP_013384581.1"/>
    </source>
</evidence>
<feature type="domain" description="Fibronectin type-III" evidence="21">
    <location>
        <begin position="1480"/>
        <end position="1577"/>
    </location>
</feature>
<evidence type="ECO:0000256" key="17">
    <source>
        <dbReference type="SAM" id="MobiDB-lite"/>
    </source>
</evidence>
<proteinExistence type="inferred from homology"/>
<keyword evidence="5" id="KW-0677">Repeat</keyword>
<dbReference type="SMART" id="SM00135">
    <property type="entry name" value="LY"/>
    <property type="match status" value="7"/>
</dbReference>
<keyword evidence="4 16" id="KW-0812">Transmembrane</keyword>
<dbReference type="GO" id="GO:0043235">
    <property type="term" value="C:receptor complex"/>
    <property type="evidence" value="ECO:0007669"/>
    <property type="project" value="TreeGrafter"/>
</dbReference>
<dbReference type="KEGG" id="lak:106154683"/>